<comment type="subcellular location">
    <subcellularLocation>
        <location evidence="1">Nucleus</location>
    </subcellularLocation>
</comment>
<evidence type="ECO:0000256" key="7">
    <source>
        <dbReference type="SAM" id="Coils"/>
    </source>
</evidence>
<protein>
    <recommendedName>
        <fullName evidence="8">BHLH domain-containing protein</fullName>
    </recommendedName>
</protein>
<keyword evidence="7" id="KW-0175">Coiled coil</keyword>
<feature type="domain" description="BHLH" evidence="8">
    <location>
        <begin position="163"/>
        <end position="212"/>
    </location>
</feature>
<organism evidence="9 10">
    <name type="scientific">Erythroxylum novogranatense</name>
    <dbReference type="NCBI Taxonomy" id="1862640"/>
    <lineage>
        <taxon>Eukaryota</taxon>
        <taxon>Viridiplantae</taxon>
        <taxon>Streptophyta</taxon>
        <taxon>Embryophyta</taxon>
        <taxon>Tracheophyta</taxon>
        <taxon>Spermatophyta</taxon>
        <taxon>Magnoliopsida</taxon>
        <taxon>eudicotyledons</taxon>
        <taxon>Gunneridae</taxon>
        <taxon>Pentapetalae</taxon>
        <taxon>rosids</taxon>
        <taxon>fabids</taxon>
        <taxon>Malpighiales</taxon>
        <taxon>Erythroxylaceae</taxon>
        <taxon>Erythroxylum</taxon>
    </lineage>
</organism>
<dbReference type="InterPro" id="IPR052610">
    <property type="entry name" value="bHLH_transcription_regulator"/>
</dbReference>
<dbReference type="PANTHER" id="PTHR45959:SF72">
    <property type="entry name" value="BHLH DOMAIN-CONTAINING PROTEIN"/>
    <property type="match status" value="1"/>
</dbReference>
<keyword evidence="6" id="KW-0539">Nucleus</keyword>
<dbReference type="FunFam" id="4.10.280.10:FF:000095">
    <property type="entry name" value="Basic helix-loop-helix family protein"/>
    <property type="match status" value="1"/>
</dbReference>
<proteinExistence type="predicted"/>
<dbReference type="PROSITE" id="PS50888">
    <property type="entry name" value="BHLH"/>
    <property type="match status" value="1"/>
</dbReference>
<feature type="coiled-coil region" evidence="7">
    <location>
        <begin position="202"/>
        <end position="229"/>
    </location>
</feature>
<reference evidence="9 10" key="1">
    <citation type="submission" date="2021-09" db="EMBL/GenBank/DDBJ databases">
        <title>Genomic insights and catalytic innovation underlie evolution of tropane alkaloids biosynthesis.</title>
        <authorList>
            <person name="Wang Y.-J."/>
            <person name="Tian T."/>
            <person name="Huang J.-P."/>
            <person name="Huang S.-X."/>
        </authorList>
    </citation>
    <scope>NUCLEOTIDE SEQUENCE [LARGE SCALE GENOMIC DNA]</scope>
    <source>
        <strain evidence="9">KIB-2018</strain>
        <tissue evidence="9">Leaf</tissue>
    </source>
</reference>
<evidence type="ECO:0000313" key="9">
    <source>
        <dbReference type="EMBL" id="KAJ8769399.1"/>
    </source>
</evidence>
<dbReference type="GO" id="GO:0006355">
    <property type="term" value="P:regulation of DNA-templated transcription"/>
    <property type="evidence" value="ECO:0007669"/>
    <property type="project" value="UniProtKB-ARBA"/>
</dbReference>
<evidence type="ECO:0000256" key="2">
    <source>
        <dbReference type="ARBA" id="ARBA00011738"/>
    </source>
</evidence>
<name>A0AAV8TTK3_9ROSI</name>
<dbReference type="PANTHER" id="PTHR45959">
    <property type="entry name" value="BHLH TRANSCRIPTION FACTOR"/>
    <property type="match status" value="1"/>
</dbReference>
<evidence type="ECO:0000256" key="3">
    <source>
        <dbReference type="ARBA" id="ARBA00023015"/>
    </source>
</evidence>
<comment type="caution">
    <text evidence="9">The sequence shown here is derived from an EMBL/GenBank/DDBJ whole genome shotgun (WGS) entry which is preliminary data.</text>
</comment>
<dbReference type="CDD" id="cd11452">
    <property type="entry name" value="bHLH_AtNAI1_like"/>
    <property type="match status" value="1"/>
</dbReference>
<gene>
    <name evidence="9" type="ORF">K2173_002603</name>
</gene>
<accession>A0AAV8TTK3</accession>
<dbReference type="EMBL" id="JAIWQS010000003">
    <property type="protein sequence ID" value="KAJ8769399.1"/>
    <property type="molecule type" value="Genomic_DNA"/>
</dbReference>
<dbReference type="Pfam" id="PF00010">
    <property type="entry name" value="HLH"/>
    <property type="match status" value="1"/>
</dbReference>
<keyword evidence="10" id="KW-1185">Reference proteome</keyword>
<evidence type="ECO:0000256" key="1">
    <source>
        <dbReference type="ARBA" id="ARBA00004123"/>
    </source>
</evidence>
<dbReference type="AlphaFoldDB" id="A0AAV8TTK3"/>
<comment type="subunit">
    <text evidence="2">Homodimer.</text>
</comment>
<dbReference type="SMART" id="SM00353">
    <property type="entry name" value="HLH"/>
    <property type="match status" value="1"/>
</dbReference>
<keyword evidence="3" id="KW-0805">Transcription regulation</keyword>
<dbReference type="GO" id="GO:0046983">
    <property type="term" value="F:protein dimerization activity"/>
    <property type="evidence" value="ECO:0007669"/>
    <property type="project" value="InterPro"/>
</dbReference>
<evidence type="ECO:0000256" key="4">
    <source>
        <dbReference type="ARBA" id="ARBA00023125"/>
    </source>
</evidence>
<evidence type="ECO:0000256" key="6">
    <source>
        <dbReference type="ARBA" id="ARBA00023242"/>
    </source>
</evidence>
<sequence length="340" mass="38108">MENSSAKWLPELGMEDPAFSYQYLTSPLDYSMDDLHFHSFSSTQNFTSVPIPTPQTEILERPAKQLKATSWSSCTTDQIPSRASPSSSSHIISFENSISSPATSQYFHTLDPKTAKPKIEVGNHETVNYQPLISKDSLEDQYGSTYFGQGTKRAAGAMSRTPTHAQDHVLAERKRREKLSQRFIALSAVVPGLKKMDKASVLGDAIKYLKHLQERVKTLEEKTAKKSMESVIFVKKSQVYVDDESSSTEENSDGCCDQPLPEIEARVSDRDVLIRIHCEKQKGNSLKILSELEKFHLNVINTSVLPFGRSTLDVTVVCQMDSKFSITIKDLIKNLRQALL</sequence>
<keyword evidence="5" id="KW-0804">Transcription</keyword>
<dbReference type="GO" id="GO:0003677">
    <property type="term" value="F:DNA binding"/>
    <property type="evidence" value="ECO:0007669"/>
    <property type="project" value="UniProtKB-KW"/>
</dbReference>
<dbReference type="InterPro" id="IPR011598">
    <property type="entry name" value="bHLH_dom"/>
</dbReference>
<evidence type="ECO:0000259" key="8">
    <source>
        <dbReference type="PROSITE" id="PS50888"/>
    </source>
</evidence>
<evidence type="ECO:0000256" key="5">
    <source>
        <dbReference type="ARBA" id="ARBA00023163"/>
    </source>
</evidence>
<dbReference type="SUPFAM" id="SSF47459">
    <property type="entry name" value="HLH, helix-loop-helix DNA-binding domain"/>
    <property type="match status" value="1"/>
</dbReference>
<evidence type="ECO:0000313" key="10">
    <source>
        <dbReference type="Proteomes" id="UP001159364"/>
    </source>
</evidence>
<dbReference type="Proteomes" id="UP001159364">
    <property type="component" value="Linkage Group LG03"/>
</dbReference>
<dbReference type="InterPro" id="IPR036638">
    <property type="entry name" value="HLH_DNA-bd_sf"/>
</dbReference>
<dbReference type="GO" id="GO:0005634">
    <property type="term" value="C:nucleus"/>
    <property type="evidence" value="ECO:0007669"/>
    <property type="project" value="UniProtKB-SubCell"/>
</dbReference>
<dbReference type="Gene3D" id="4.10.280.10">
    <property type="entry name" value="Helix-loop-helix DNA-binding domain"/>
    <property type="match status" value="1"/>
</dbReference>
<keyword evidence="4" id="KW-0238">DNA-binding</keyword>